<keyword evidence="4" id="KW-1185">Reference proteome</keyword>
<feature type="region of interest" description="Disordered" evidence="1">
    <location>
        <begin position="323"/>
        <end position="375"/>
    </location>
</feature>
<feature type="compositionally biased region" description="Low complexity" evidence="1">
    <location>
        <begin position="1446"/>
        <end position="1459"/>
    </location>
</feature>
<dbReference type="Proteomes" id="UP001566132">
    <property type="component" value="Unassembled WGS sequence"/>
</dbReference>
<evidence type="ECO:0000313" key="4">
    <source>
        <dbReference type="Proteomes" id="UP001566132"/>
    </source>
</evidence>
<feature type="compositionally biased region" description="Polar residues" evidence="1">
    <location>
        <begin position="1423"/>
        <end position="1439"/>
    </location>
</feature>
<evidence type="ECO:0000313" key="3">
    <source>
        <dbReference type="EMBL" id="KAL1488904.1"/>
    </source>
</evidence>
<feature type="compositionally biased region" description="Acidic residues" evidence="1">
    <location>
        <begin position="1599"/>
        <end position="1625"/>
    </location>
</feature>
<feature type="compositionally biased region" description="Acidic residues" evidence="1">
    <location>
        <begin position="1315"/>
        <end position="1330"/>
    </location>
</feature>
<reference evidence="3 4" key="1">
    <citation type="submission" date="2024-05" db="EMBL/GenBank/DDBJ databases">
        <title>Genetic variation in Jamaican populations of the coffee berry borer (Hypothenemus hampei).</title>
        <authorList>
            <person name="Errbii M."/>
            <person name="Myrie A."/>
        </authorList>
    </citation>
    <scope>NUCLEOTIDE SEQUENCE [LARGE SCALE GENOMIC DNA]</scope>
    <source>
        <strain evidence="3">JA-Hopewell-2020-01-JO</strain>
        <tissue evidence="3">Whole body</tissue>
    </source>
</reference>
<feature type="compositionally biased region" description="Polar residues" evidence="1">
    <location>
        <begin position="1471"/>
        <end position="1504"/>
    </location>
</feature>
<feature type="compositionally biased region" description="Basic residues" evidence="1">
    <location>
        <begin position="1650"/>
        <end position="1668"/>
    </location>
</feature>
<feature type="compositionally biased region" description="Polar residues" evidence="1">
    <location>
        <begin position="1626"/>
        <end position="1639"/>
    </location>
</feature>
<feature type="compositionally biased region" description="Low complexity" evidence="1">
    <location>
        <begin position="631"/>
        <end position="644"/>
    </location>
</feature>
<gene>
    <name evidence="3" type="ORF">ABEB36_014691</name>
</gene>
<feature type="compositionally biased region" description="Polar residues" evidence="1">
    <location>
        <begin position="1536"/>
        <end position="1548"/>
    </location>
</feature>
<feature type="compositionally biased region" description="Low complexity" evidence="1">
    <location>
        <begin position="1550"/>
        <end position="1568"/>
    </location>
</feature>
<feature type="domain" description="DUF4758" evidence="2">
    <location>
        <begin position="1038"/>
        <end position="1144"/>
    </location>
</feature>
<feature type="domain" description="DUF4758" evidence="2">
    <location>
        <begin position="761"/>
        <end position="820"/>
    </location>
</feature>
<feature type="region of interest" description="Disordered" evidence="1">
    <location>
        <begin position="478"/>
        <end position="506"/>
    </location>
</feature>
<feature type="region of interest" description="Disordered" evidence="1">
    <location>
        <begin position="584"/>
        <end position="612"/>
    </location>
</feature>
<feature type="compositionally biased region" description="Low complexity" evidence="1">
    <location>
        <begin position="491"/>
        <end position="506"/>
    </location>
</feature>
<feature type="compositionally biased region" description="Polar residues" evidence="1">
    <location>
        <begin position="1739"/>
        <end position="1759"/>
    </location>
</feature>
<feature type="compositionally biased region" description="Basic and acidic residues" evidence="1">
    <location>
        <begin position="361"/>
        <end position="373"/>
    </location>
</feature>
<dbReference type="PANTHER" id="PTHR39072">
    <property type="entry name" value="RE48511P"/>
    <property type="match status" value="1"/>
</dbReference>
<feature type="region of interest" description="Disordered" evidence="1">
    <location>
        <begin position="388"/>
        <end position="416"/>
    </location>
</feature>
<feature type="compositionally biased region" description="Low complexity" evidence="1">
    <location>
        <begin position="587"/>
        <end position="612"/>
    </location>
</feature>
<dbReference type="EMBL" id="JBDJPC010000013">
    <property type="protein sequence ID" value="KAL1488904.1"/>
    <property type="molecule type" value="Genomic_DNA"/>
</dbReference>
<comment type="caution">
    <text evidence="3">The sequence shown here is derived from an EMBL/GenBank/DDBJ whole genome shotgun (WGS) entry which is preliminary data.</text>
</comment>
<evidence type="ECO:0000256" key="1">
    <source>
        <dbReference type="SAM" id="MobiDB-lite"/>
    </source>
</evidence>
<dbReference type="PANTHER" id="PTHR39072:SF2">
    <property type="match status" value="1"/>
</dbReference>
<accession>A0ABD1E2J4</accession>
<protein>
    <recommendedName>
        <fullName evidence="2">DUF4758 domain-containing protein</fullName>
    </recommendedName>
</protein>
<feature type="compositionally biased region" description="Basic residues" evidence="1">
    <location>
        <begin position="2103"/>
        <end position="2114"/>
    </location>
</feature>
<feature type="compositionally biased region" description="Polar residues" evidence="1">
    <location>
        <begin position="1401"/>
        <end position="1411"/>
    </location>
</feature>
<feature type="domain" description="DUF4758" evidence="2">
    <location>
        <begin position="1219"/>
        <end position="1268"/>
    </location>
</feature>
<organism evidence="3 4">
    <name type="scientific">Hypothenemus hampei</name>
    <name type="common">Coffee berry borer</name>
    <dbReference type="NCBI Taxonomy" id="57062"/>
    <lineage>
        <taxon>Eukaryota</taxon>
        <taxon>Metazoa</taxon>
        <taxon>Ecdysozoa</taxon>
        <taxon>Arthropoda</taxon>
        <taxon>Hexapoda</taxon>
        <taxon>Insecta</taxon>
        <taxon>Pterygota</taxon>
        <taxon>Neoptera</taxon>
        <taxon>Endopterygota</taxon>
        <taxon>Coleoptera</taxon>
        <taxon>Polyphaga</taxon>
        <taxon>Cucujiformia</taxon>
        <taxon>Curculionidae</taxon>
        <taxon>Scolytinae</taxon>
        <taxon>Hypothenemus</taxon>
    </lineage>
</organism>
<feature type="region of interest" description="Disordered" evidence="1">
    <location>
        <begin position="631"/>
        <end position="654"/>
    </location>
</feature>
<feature type="compositionally biased region" description="Acidic residues" evidence="1">
    <location>
        <begin position="645"/>
        <end position="654"/>
    </location>
</feature>
<feature type="region of interest" description="Disordered" evidence="1">
    <location>
        <begin position="1306"/>
        <end position="1375"/>
    </location>
</feature>
<proteinExistence type="predicted"/>
<feature type="compositionally biased region" description="Polar residues" evidence="1">
    <location>
        <begin position="392"/>
        <end position="416"/>
    </location>
</feature>
<feature type="domain" description="DUF4758" evidence="2">
    <location>
        <begin position="959"/>
        <end position="994"/>
    </location>
</feature>
<feature type="domain" description="DUF4758" evidence="2">
    <location>
        <begin position="1152"/>
        <end position="1206"/>
    </location>
</feature>
<dbReference type="InterPro" id="IPR031866">
    <property type="entry name" value="DUF4758"/>
</dbReference>
<feature type="compositionally biased region" description="Low complexity" evidence="1">
    <location>
        <begin position="334"/>
        <end position="346"/>
    </location>
</feature>
<evidence type="ECO:0000259" key="2">
    <source>
        <dbReference type="Pfam" id="PF15950"/>
    </source>
</evidence>
<sequence>MYSDLLKLFQSHIILEFSFLRLCYITTVLLVDHNGAKNSLGRFLSVKPDLGLITSTARTFIQDGVTTEYATQVLGTTLDNGRLYAHLLTKTSRVLYDHDSQTKRDEPQQQQKTWQLPDKDNKNFKNFIRNTDFISPDQTVHVFPTSIDFHSGELLKESSSNNERIPYKGDKAVQIVKVKDLTHENLIIHNDNPAENLKPSKVKQWDNLPTFTVKNEFSPSGFSFLGDLPEFDAKTERSRLTTQADRKARLLFKAGLVKPNPKDLQTVTYSGFADFTTTVANTVIVFTPHSTESLNNVAQTTKIQVEPTIKPSSVHRFAFTKEVSEDTTTEKQYPTFVTTEEPPTTTNREETSEGPNTMVINKEDRDGKNRPPDEPVDLAAKFSVLAKEQKPENNQQTIPFSSDVVQPSESHSPIMLSTPSQEDISKILASIQAQAAVATQPLESVKTTSFFDESSSAIPSVTGGATTIFFEDDDFSFEPSTTRKLEDSSSEGTTEQPEATTEEPTTPEFVNEIVDSSGCLNGTQVVPIKDFKTLTYLTTFYIPLETSTSTSIRSRIVVSTVSTATIPCNVGVTKSVEPLTTTENVQEANTETKSLTTTTEQEEITTTTNNPTTEDVSEAVASATTTESIITTTSEADIETTTTESPEEDEDEEGDEIEVIFKTLYTTYTYLTTYFQDSTSSVASRIVVTTNVITSTLDPAEATDSALAGLLHSEPEEIIPSRTVTFEDLADIQPTSLLSEESFSTTPSLENIAISPGGVKTFYTTYTYFTTIFVDGETEISSRTEVYTNYVTPSATAAEVLATKTPENKEDILQNRLRNLKFNNSLHEDVDNDVIPASKGYVTLSRGYGGNEDSQYETISTRVRSSTSKGDERIIDSLDKRNILIEDQIVSESNNDSEILPSPPTLLLQTSYTTFTYFTTVYHGTTSSDVVSRLETVTNFVTTTLTPTQTITSEDLSLPVTYFTTFTYWTTLYKEGQTKVTSREETISNVVTPEFKSTEGPEGIIPLISTTIEPTATLESSIEATEPLVPSTVGEDDLTTFYTTYTYYTTSYIGDDTVLNSRLETVTNVLNKSDTNVGRAVNSVGSNTIQEPQKTTNFDIKPTGLLSTIVSTVNNYGTSTIFSTDVFGTYIDGLYAKVLESTSSILNESSATPTTSTIPLKPTGVVSINQGKIVDADGISTLFYTTQAVGTYIDNLYAQVIESTSSLAVDQDKKSALGTNVPVAHRTGLVRLIEGSIVQNQTTTLYESKVLGTMIDGRYAQVIVSTSSYILPSSTQSEILPTSTQILVNQASISVIAPTPVVLEGSIAESKTDSDDTTTTETPGEEDDEKDDSKSKINFQSKKRTFTPAIRPFASRQRPTFAPKRSKAGVTTAATITRSDFTPTVTAVPASKANRFGARRSSASPTVQPTASGGRRFSRPKATRSSSVTSNQIKPTSSGFRRGTASRSTSSNIRPSSLFSGGGSRFRIRPTSVTGLSRSPSSKIVTETPPDSDNDLTTSVTEESANGEDATLPNQTTTESSRRTNPLLRFRRPPLTKSSVARSTSKPRTSTKGSTVATTTAKPKTVPSRPNALLNRQRAGGLFPRRNLFTTSTTTSEAPPEDEEQVQEAADVVDDDDDDDDDTDYESSQQHLQTESAPLTTAKPKVQIRPFKRRSKRQVSYPRFRRPVTSRSTTPQPLEIEVTEENLRTNFRTRYQGNRYRSIQTTSTTTTPVPVQRKRLSPSKPQRTQFTLREKEVLSNRNGYQSSRGTVRRSTTVNPRANRRGDSSIRRTTARSVTRSRPRGSTRRGSYDQNLDDNYIVPKFDGTITVTYKVPTEVTIPVVNGKVTEYKNIVTAKLSTEILAPHQYSTTINPIGKEVKILLTENTSVDRNGATFVTQYILNESPTTSIIFTPTQIRGRKTSFSHIIPSTAYQVEEVINTIQPALAAQAPLANILLSQLLLGGGVPNNPLLALQNNNNNNPTTPTTEYKTRTTTYVTTVTSTQQTVIPLTFRGKEILTTISEVNMEVVTATEFLTDTVIVTPTLPVFAQGPQLNTLLLPLLQQQLQQQQQQPQSFYQQTPAGVYNLNEPQVIAIGDEELEQSNLADNEGVPQVTDPSEVPKRKPSKKDKRKPVKVVTPKETSIITLYVSGKTPGDFTTVLSTITVDDIISRRKRHIEYVPVEPSKSLKNVMLKTHFSDNIVVEPGTKEVNIESSEVKETESLESIIGDVPTYFQTTKTMNPTAKYVRASEKDTRATKSQPRDFFA</sequence>
<name>A0ABD1E2J4_HYPHA</name>
<dbReference type="Pfam" id="PF15950">
    <property type="entry name" value="DUF4758"/>
    <property type="match status" value="5"/>
</dbReference>
<feature type="region of interest" description="Disordered" evidence="1">
    <location>
        <begin position="1701"/>
        <end position="1796"/>
    </location>
</feature>
<feature type="region of interest" description="Disordered" evidence="1">
    <location>
        <begin position="2084"/>
        <end position="2115"/>
    </location>
</feature>
<feature type="region of interest" description="Disordered" evidence="1">
    <location>
        <begin position="1392"/>
        <end position="1674"/>
    </location>
</feature>